<gene>
    <name evidence="1" type="ORF">EAH88_11725</name>
</gene>
<comment type="caution">
    <text evidence="1">The sequence shown here is derived from an EMBL/GenBank/DDBJ whole genome shotgun (WGS) entry which is preliminary data.</text>
</comment>
<dbReference type="Proteomes" id="UP000319486">
    <property type="component" value="Unassembled WGS sequence"/>
</dbReference>
<dbReference type="AlphaFoldDB" id="A0A502C988"/>
<proteinExistence type="predicted"/>
<protein>
    <submittedName>
        <fullName evidence="1">Uncharacterized protein</fullName>
    </submittedName>
</protein>
<evidence type="ECO:0000313" key="1">
    <source>
        <dbReference type="EMBL" id="TPG08296.1"/>
    </source>
</evidence>
<dbReference type="EMBL" id="RCZO01000006">
    <property type="protein sequence ID" value="TPG08296.1"/>
    <property type="molecule type" value="Genomic_DNA"/>
</dbReference>
<reference evidence="1 2" key="1">
    <citation type="journal article" date="2019" name="Environ. Microbiol.">
        <title>Species interactions and distinct microbial communities in high Arctic permafrost affected cryosols are associated with the CH4 and CO2 gas fluxes.</title>
        <authorList>
            <person name="Altshuler I."/>
            <person name="Hamel J."/>
            <person name="Turney S."/>
            <person name="Magnuson E."/>
            <person name="Levesque R."/>
            <person name="Greer C."/>
            <person name="Whyte L.G."/>
        </authorList>
    </citation>
    <scope>NUCLEOTIDE SEQUENCE [LARGE SCALE GENOMIC DNA]</scope>
    <source>
        <strain evidence="1 2">S13Y</strain>
    </source>
</reference>
<accession>A0A502C988</accession>
<sequence>MNRPTYTTLRHAARSASRAWFAALSDKYATTYDRDRARERMYAAIARVPGGVFTPYVYPVTLDGWLNRRRRVASVIAERKRKLHIADRLDAMSRFFGVAA</sequence>
<organism evidence="1 2">
    <name type="scientific">Rhodanobacter glycinis</name>
    <dbReference type="NCBI Taxonomy" id="582702"/>
    <lineage>
        <taxon>Bacteria</taxon>
        <taxon>Pseudomonadati</taxon>
        <taxon>Pseudomonadota</taxon>
        <taxon>Gammaproteobacteria</taxon>
        <taxon>Lysobacterales</taxon>
        <taxon>Rhodanobacteraceae</taxon>
        <taxon>Rhodanobacter</taxon>
    </lineage>
</organism>
<dbReference type="RefSeq" id="WP_140652832.1">
    <property type="nucleotide sequence ID" value="NZ_RCZO01000006.1"/>
</dbReference>
<evidence type="ECO:0000313" key="2">
    <source>
        <dbReference type="Proteomes" id="UP000319486"/>
    </source>
</evidence>
<keyword evidence="2" id="KW-1185">Reference proteome</keyword>
<name>A0A502C988_9GAMM</name>